<keyword evidence="4" id="KW-0805">Transcription regulation</keyword>
<dbReference type="Gene3D" id="3.40.50.2300">
    <property type="match status" value="1"/>
</dbReference>
<dbReference type="RefSeq" id="WP_315606503.1">
    <property type="nucleotide sequence ID" value="NZ_CP130318.1"/>
</dbReference>
<evidence type="ECO:0000313" key="11">
    <source>
        <dbReference type="EMBL" id="WNQ12725.1"/>
    </source>
</evidence>
<dbReference type="PANTHER" id="PTHR48111:SF21">
    <property type="entry name" value="DNA-BINDING DUAL MASTER TRANSCRIPTIONAL REGULATOR RPAA"/>
    <property type="match status" value="1"/>
</dbReference>
<keyword evidence="5 8" id="KW-0238">DNA-binding</keyword>
<dbReference type="Pfam" id="PF00486">
    <property type="entry name" value="Trans_reg_C"/>
    <property type="match status" value="1"/>
</dbReference>
<feature type="domain" description="OmpR/PhoB-type" evidence="10">
    <location>
        <begin position="128"/>
        <end position="226"/>
    </location>
</feature>
<dbReference type="GO" id="GO:0000156">
    <property type="term" value="F:phosphorelay response regulator activity"/>
    <property type="evidence" value="ECO:0007669"/>
    <property type="project" value="TreeGrafter"/>
</dbReference>
<feature type="domain" description="Response regulatory" evidence="9">
    <location>
        <begin position="3"/>
        <end position="116"/>
    </location>
</feature>
<proteinExistence type="predicted"/>
<accession>A0AA96LIG7</accession>
<comment type="subcellular location">
    <subcellularLocation>
        <location evidence="1">Cytoplasm</location>
    </subcellularLocation>
</comment>
<organism evidence="11 12">
    <name type="scientific">Paenibacillus aurantius</name>
    <dbReference type="NCBI Taxonomy" id="2918900"/>
    <lineage>
        <taxon>Bacteria</taxon>
        <taxon>Bacillati</taxon>
        <taxon>Bacillota</taxon>
        <taxon>Bacilli</taxon>
        <taxon>Bacillales</taxon>
        <taxon>Paenibacillaceae</taxon>
        <taxon>Paenibacillus</taxon>
    </lineage>
</organism>
<evidence type="ECO:0000259" key="9">
    <source>
        <dbReference type="PROSITE" id="PS50110"/>
    </source>
</evidence>
<evidence type="ECO:0000256" key="3">
    <source>
        <dbReference type="ARBA" id="ARBA00023012"/>
    </source>
</evidence>
<keyword evidence="3" id="KW-0902">Two-component regulatory system</keyword>
<dbReference type="PROSITE" id="PS51755">
    <property type="entry name" value="OMPR_PHOB"/>
    <property type="match status" value="1"/>
</dbReference>
<dbReference type="GO" id="GO:0006355">
    <property type="term" value="P:regulation of DNA-templated transcription"/>
    <property type="evidence" value="ECO:0007669"/>
    <property type="project" value="InterPro"/>
</dbReference>
<dbReference type="Proteomes" id="UP001305702">
    <property type="component" value="Chromosome"/>
</dbReference>
<name>A0AA96LIG7_9BACL</name>
<keyword evidence="12" id="KW-1185">Reference proteome</keyword>
<gene>
    <name evidence="11" type="ORF">MJA45_06745</name>
</gene>
<dbReference type="CDD" id="cd00383">
    <property type="entry name" value="trans_reg_C"/>
    <property type="match status" value="1"/>
</dbReference>
<dbReference type="GO" id="GO:0000976">
    <property type="term" value="F:transcription cis-regulatory region binding"/>
    <property type="evidence" value="ECO:0007669"/>
    <property type="project" value="TreeGrafter"/>
</dbReference>
<dbReference type="InterPro" id="IPR001867">
    <property type="entry name" value="OmpR/PhoB-type_DNA-bd"/>
</dbReference>
<dbReference type="PROSITE" id="PS50110">
    <property type="entry name" value="RESPONSE_REGULATORY"/>
    <property type="match status" value="1"/>
</dbReference>
<evidence type="ECO:0000256" key="6">
    <source>
        <dbReference type="ARBA" id="ARBA00023163"/>
    </source>
</evidence>
<evidence type="ECO:0000256" key="5">
    <source>
        <dbReference type="ARBA" id="ARBA00023125"/>
    </source>
</evidence>
<dbReference type="Gene3D" id="1.10.10.10">
    <property type="entry name" value="Winged helix-like DNA-binding domain superfamily/Winged helix DNA-binding domain"/>
    <property type="match status" value="1"/>
</dbReference>
<dbReference type="AlphaFoldDB" id="A0AA96LIG7"/>
<evidence type="ECO:0000259" key="10">
    <source>
        <dbReference type="PROSITE" id="PS51755"/>
    </source>
</evidence>
<dbReference type="Gene3D" id="6.10.250.690">
    <property type="match status" value="1"/>
</dbReference>
<evidence type="ECO:0000256" key="4">
    <source>
        <dbReference type="ARBA" id="ARBA00023015"/>
    </source>
</evidence>
<sequence>MAHLLLVDDDPNIVRITKLYLERSGYGVDTSLNGREALALSETNRYDLILLDLMLPGMDGREICRRIRQSSSVPVIMLTARGEVHDRIEGLQLGADDYLVKPFDPNELVARVEAVLRRTRPSRDEARGDRYRFGNLEVDGQAASVKVQGETVALTRKEYELLLLLVKHPNRVFPREDLVVRIWGEDYEGEDRVVDLNVQRLRSKLGGSAQGWQIATVWGMGYRFEGSAT</sequence>
<dbReference type="PANTHER" id="PTHR48111">
    <property type="entry name" value="REGULATOR OF RPOS"/>
    <property type="match status" value="1"/>
</dbReference>
<dbReference type="SUPFAM" id="SSF52172">
    <property type="entry name" value="CheY-like"/>
    <property type="match status" value="1"/>
</dbReference>
<feature type="DNA-binding region" description="OmpR/PhoB-type" evidence="8">
    <location>
        <begin position="128"/>
        <end position="226"/>
    </location>
</feature>
<reference evidence="11 12" key="1">
    <citation type="submission" date="2022-02" db="EMBL/GenBank/DDBJ databases">
        <title>Paenibacillus sp. MBLB1776 Whole Genome Shotgun Sequencing.</title>
        <authorList>
            <person name="Hwang C.Y."/>
            <person name="Cho E.-S."/>
            <person name="Seo M.-J."/>
        </authorList>
    </citation>
    <scope>NUCLEOTIDE SEQUENCE [LARGE SCALE GENOMIC DNA]</scope>
    <source>
        <strain evidence="11 12">MBLB1776</strain>
    </source>
</reference>
<protein>
    <submittedName>
        <fullName evidence="11">Response regulator transcription factor</fullName>
    </submittedName>
</protein>
<dbReference type="GO" id="GO:0005829">
    <property type="term" value="C:cytosol"/>
    <property type="evidence" value="ECO:0007669"/>
    <property type="project" value="TreeGrafter"/>
</dbReference>
<dbReference type="InterPro" id="IPR011006">
    <property type="entry name" value="CheY-like_superfamily"/>
</dbReference>
<dbReference type="InterPro" id="IPR039420">
    <property type="entry name" value="WalR-like"/>
</dbReference>
<keyword evidence="2 7" id="KW-0597">Phosphoprotein</keyword>
<keyword evidence="6" id="KW-0804">Transcription</keyword>
<dbReference type="InterPro" id="IPR001789">
    <property type="entry name" value="Sig_transdc_resp-reg_receiver"/>
</dbReference>
<evidence type="ECO:0000256" key="1">
    <source>
        <dbReference type="ARBA" id="ARBA00004496"/>
    </source>
</evidence>
<evidence type="ECO:0000256" key="7">
    <source>
        <dbReference type="PROSITE-ProRule" id="PRU00169"/>
    </source>
</evidence>
<dbReference type="SMART" id="SM00862">
    <property type="entry name" value="Trans_reg_C"/>
    <property type="match status" value="1"/>
</dbReference>
<dbReference type="Pfam" id="PF00072">
    <property type="entry name" value="Response_reg"/>
    <property type="match status" value="1"/>
</dbReference>
<dbReference type="FunFam" id="3.40.50.2300:FF:000001">
    <property type="entry name" value="DNA-binding response regulator PhoB"/>
    <property type="match status" value="1"/>
</dbReference>
<dbReference type="FunFam" id="1.10.10.10:FF:000018">
    <property type="entry name" value="DNA-binding response regulator ResD"/>
    <property type="match status" value="1"/>
</dbReference>
<feature type="modified residue" description="4-aspartylphosphate" evidence="7">
    <location>
        <position position="52"/>
    </location>
</feature>
<dbReference type="InterPro" id="IPR016032">
    <property type="entry name" value="Sig_transdc_resp-reg_C-effctor"/>
</dbReference>
<dbReference type="InterPro" id="IPR036388">
    <property type="entry name" value="WH-like_DNA-bd_sf"/>
</dbReference>
<evidence type="ECO:0000256" key="2">
    <source>
        <dbReference type="ARBA" id="ARBA00022553"/>
    </source>
</evidence>
<evidence type="ECO:0000256" key="8">
    <source>
        <dbReference type="PROSITE-ProRule" id="PRU01091"/>
    </source>
</evidence>
<dbReference type="EMBL" id="CP130318">
    <property type="protein sequence ID" value="WNQ12725.1"/>
    <property type="molecule type" value="Genomic_DNA"/>
</dbReference>
<dbReference type="SUPFAM" id="SSF46894">
    <property type="entry name" value="C-terminal effector domain of the bipartite response regulators"/>
    <property type="match status" value="1"/>
</dbReference>
<dbReference type="GO" id="GO:0032993">
    <property type="term" value="C:protein-DNA complex"/>
    <property type="evidence" value="ECO:0007669"/>
    <property type="project" value="TreeGrafter"/>
</dbReference>
<dbReference type="KEGG" id="paun:MJA45_06745"/>
<dbReference type="SMART" id="SM00448">
    <property type="entry name" value="REC"/>
    <property type="match status" value="1"/>
</dbReference>
<evidence type="ECO:0000313" key="12">
    <source>
        <dbReference type="Proteomes" id="UP001305702"/>
    </source>
</evidence>